<evidence type="ECO:0000313" key="2">
    <source>
        <dbReference type="EMBL" id="EDO25403.1"/>
    </source>
</evidence>
<reference evidence="2 3" key="1">
    <citation type="journal article" date="2007" name="Science">
        <title>Sea anemone genome reveals ancestral eumetazoan gene repertoire and genomic organization.</title>
        <authorList>
            <person name="Putnam N.H."/>
            <person name="Srivastava M."/>
            <person name="Hellsten U."/>
            <person name="Dirks B."/>
            <person name="Chapman J."/>
            <person name="Salamov A."/>
            <person name="Terry A."/>
            <person name="Shapiro H."/>
            <person name="Lindquist E."/>
            <person name="Kapitonov V.V."/>
            <person name="Jurka J."/>
            <person name="Genikhovich G."/>
            <person name="Grigoriev I.V."/>
            <person name="Lucas S.M."/>
            <person name="Steele R.E."/>
            <person name="Finnerty J.R."/>
            <person name="Technau U."/>
            <person name="Martindale M.Q."/>
            <person name="Rokhsar D.S."/>
        </authorList>
    </citation>
    <scope>NUCLEOTIDE SEQUENCE [LARGE SCALE GENOMIC DNA]</scope>
    <source>
        <strain evidence="3">CH2 X CH6</strain>
    </source>
</reference>
<dbReference type="eggNOG" id="ENOG502QTA2">
    <property type="taxonomic scope" value="Eukaryota"/>
</dbReference>
<dbReference type="HOGENOM" id="CLU_1911924_0_0_1"/>
<dbReference type="EMBL" id="DS479798">
    <property type="protein sequence ID" value="EDO25403.1"/>
    <property type="molecule type" value="Genomic_DNA"/>
</dbReference>
<dbReference type="Proteomes" id="UP000001593">
    <property type="component" value="Unassembled WGS sequence"/>
</dbReference>
<protein>
    <recommendedName>
        <fullName evidence="1">Cadherin-like beta-sandwich-like domain-containing protein</fullName>
    </recommendedName>
</protein>
<accession>A8DWK7</accession>
<evidence type="ECO:0000259" key="1">
    <source>
        <dbReference type="Pfam" id="PF12733"/>
    </source>
</evidence>
<dbReference type="Pfam" id="PF12733">
    <property type="entry name" value="Cadherin-like"/>
    <property type="match status" value="1"/>
</dbReference>
<keyword evidence="3" id="KW-1185">Reference proteome</keyword>
<dbReference type="AlphaFoldDB" id="A8DWK7"/>
<feature type="domain" description="Cadherin-like beta-sandwich-like" evidence="1">
    <location>
        <begin position="8"/>
        <end position="93"/>
    </location>
</feature>
<name>A8DWK7_NEMVE</name>
<dbReference type="InterPro" id="IPR025883">
    <property type="entry name" value="Cadherin-like_domain"/>
</dbReference>
<proteinExistence type="predicted"/>
<gene>
    <name evidence="2" type="ORF">NEMVEDRAFT_v1g226029</name>
</gene>
<sequence length="133" mass="14023">MDNADLEKLAISPGKLSPKFHANTTEYQVTLGSEVGQLKVDPLTSDSGASYAISGSGGGKTVSLKEGEVTTIKIEVSAEDGSTIKNYYIYANRLSASDAFLSELKLSSGHLSPEFTPANTTYTVSVSRHSSSI</sequence>
<dbReference type="PhylomeDB" id="A8DWK7"/>
<feature type="non-terminal residue" evidence="2">
    <location>
        <position position="133"/>
    </location>
</feature>
<dbReference type="STRING" id="45351.A8DWK7"/>
<organism evidence="2 3">
    <name type="scientific">Nematostella vectensis</name>
    <name type="common">Starlet sea anemone</name>
    <dbReference type="NCBI Taxonomy" id="45351"/>
    <lineage>
        <taxon>Eukaryota</taxon>
        <taxon>Metazoa</taxon>
        <taxon>Cnidaria</taxon>
        <taxon>Anthozoa</taxon>
        <taxon>Hexacorallia</taxon>
        <taxon>Actiniaria</taxon>
        <taxon>Edwardsiidae</taxon>
        <taxon>Nematostella</taxon>
    </lineage>
</organism>
<dbReference type="InParanoid" id="A8DWK7"/>
<dbReference type="KEGG" id="nve:5495650"/>
<evidence type="ECO:0000313" key="3">
    <source>
        <dbReference type="Proteomes" id="UP000001593"/>
    </source>
</evidence>